<dbReference type="PANTHER" id="PTHR37314:SF4">
    <property type="entry name" value="UPF0700 TRANSMEMBRANE PROTEIN YOAK"/>
    <property type="match status" value="1"/>
</dbReference>
<reference evidence="2 3" key="1">
    <citation type="submission" date="2019-01" db="EMBL/GenBank/DDBJ databases">
        <title>Complete genome sequence of Erythrobacter flavus KJ5.</title>
        <authorList>
            <person name="Kanesaki Y."/>
            <person name="Brotosudarmo T."/>
            <person name="Moriuchi R."/>
            <person name="Awai K."/>
        </authorList>
    </citation>
    <scope>NUCLEOTIDE SEQUENCE [LARGE SCALE GENOMIC DNA]</scope>
    <source>
        <strain evidence="2 3">KJ5</strain>
    </source>
</reference>
<gene>
    <name evidence="2" type="ORF">EKJ_03390</name>
</gene>
<dbReference type="Proteomes" id="UP000290057">
    <property type="component" value="Chromosome"/>
</dbReference>
<dbReference type="RefSeq" id="WP_130585674.1">
    <property type="nucleotide sequence ID" value="NZ_AP019389.1"/>
</dbReference>
<sequence>MRRYDRTRQLLALGLAFLAGEVDAVGFSLAGGYFTSFMSGNTTRLGVELLGSATLPPIPLMLIGCFVTGVTAGTLVAIHFPGRHKRLLLGCVALWLGAATLALFREHKFLFLGAAALAMGMANNVFSRDGAVTVGVTYMTGALVRTGQGIALRLLGRPADDTRGYPTLWLSLATGAVCGAALFTIDPVAAAGCAAALAVLLLVFASWIETRKA</sequence>
<keyword evidence="1" id="KW-0472">Membrane</keyword>
<feature type="transmembrane region" description="Helical" evidence="1">
    <location>
        <begin position="189"/>
        <end position="208"/>
    </location>
</feature>
<name>A0A3T1CEV6_9SPHN</name>
<dbReference type="PANTHER" id="PTHR37314">
    <property type="entry name" value="SLR0142 PROTEIN"/>
    <property type="match status" value="1"/>
</dbReference>
<keyword evidence="1" id="KW-1133">Transmembrane helix</keyword>
<dbReference type="InterPro" id="IPR010699">
    <property type="entry name" value="DUF1275"/>
</dbReference>
<keyword evidence="1" id="KW-0812">Transmembrane</keyword>
<organism evidence="2 3">
    <name type="scientific">Qipengyuania flava</name>
    <dbReference type="NCBI Taxonomy" id="192812"/>
    <lineage>
        <taxon>Bacteria</taxon>
        <taxon>Pseudomonadati</taxon>
        <taxon>Pseudomonadota</taxon>
        <taxon>Alphaproteobacteria</taxon>
        <taxon>Sphingomonadales</taxon>
        <taxon>Erythrobacteraceae</taxon>
        <taxon>Qipengyuania</taxon>
    </lineage>
</organism>
<evidence type="ECO:0000313" key="3">
    <source>
        <dbReference type="Proteomes" id="UP000290057"/>
    </source>
</evidence>
<feature type="transmembrane region" description="Helical" evidence="1">
    <location>
        <begin position="165"/>
        <end position="183"/>
    </location>
</feature>
<protein>
    <recommendedName>
        <fullName evidence="4">DUF1275 domain-containing protein</fullName>
    </recommendedName>
</protein>
<evidence type="ECO:0008006" key="4">
    <source>
        <dbReference type="Google" id="ProtNLM"/>
    </source>
</evidence>
<dbReference type="AlphaFoldDB" id="A0A3T1CEV6"/>
<evidence type="ECO:0000313" key="2">
    <source>
        <dbReference type="EMBL" id="BBI19492.1"/>
    </source>
</evidence>
<accession>A0A3T1CEV6</accession>
<feature type="transmembrane region" description="Helical" evidence="1">
    <location>
        <begin position="125"/>
        <end position="144"/>
    </location>
</feature>
<evidence type="ECO:0000256" key="1">
    <source>
        <dbReference type="SAM" id="Phobius"/>
    </source>
</evidence>
<feature type="transmembrane region" description="Helical" evidence="1">
    <location>
        <begin position="58"/>
        <end position="80"/>
    </location>
</feature>
<dbReference type="Pfam" id="PF06912">
    <property type="entry name" value="DUF1275"/>
    <property type="match status" value="1"/>
</dbReference>
<dbReference type="EMBL" id="AP019389">
    <property type="protein sequence ID" value="BBI19492.1"/>
    <property type="molecule type" value="Genomic_DNA"/>
</dbReference>
<proteinExistence type="predicted"/>
<keyword evidence="3" id="KW-1185">Reference proteome</keyword>
<feature type="transmembrane region" description="Helical" evidence="1">
    <location>
        <begin position="87"/>
        <end position="105"/>
    </location>
</feature>